<feature type="domain" description="Wax synthase" evidence="9">
    <location>
        <begin position="240"/>
        <end position="328"/>
    </location>
</feature>
<feature type="transmembrane region" description="Helical" evidence="8">
    <location>
        <begin position="69"/>
        <end position="89"/>
    </location>
</feature>
<dbReference type="EMBL" id="CAUWAG010000006">
    <property type="protein sequence ID" value="CAJ2504442.1"/>
    <property type="molecule type" value="Genomic_DNA"/>
</dbReference>
<evidence type="ECO:0000256" key="6">
    <source>
        <dbReference type="ARBA" id="ARBA00022989"/>
    </source>
</evidence>
<dbReference type="GO" id="GO:0006629">
    <property type="term" value="P:lipid metabolic process"/>
    <property type="evidence" value="ECO:0007669"/>
    <property type="project" value="InterPro"/>
</dbReference>
<accession>A0AAI8YH57</accession>
<feature type="transmembrane region" description="Helical" evidence="8">
    <location>
        <begin position="288"/>
        <end position="307"/>
    </location>
</feature>
<evidence type="ECO:0000256" key="1">
    <source>
        <dbReference type="ARBA" id="ARBA00004141"/>
    </source>
</evidence>
<feature type="transmembrane region" description="Helical" evidence="8">
    <location>
        <begin position="20"/>
        <end position="39"/>
    </location>
</feature>
<evidence type="ECO:0000259" key="9">
    <source>
        <dbReference type="Pfam" id="PF13813"/>
    </source>
</evidence>
<dbReference type="Pfam" id="PF13813">
    <property type="entry name" value="MBOAT_2"/>
    <property type="match status" value="1"/>
</dbReference>
<keyword evidence="7 8" id="KW-0472">Membrane</keyword>
<dbReference type="InterPro" id="IPR032805">
    <property type="entry name" value="Wax_synthase_dom"/>
</dbReference>
<name>A0AAI8YH57_9PEZI</name>
<dbReference type="PANTHER" id="PTHR31595:SF57">
    <property type="entry name" value="OS04G0481900 PROTEIN"/>
    <property type="match status" value="1"/>
</dbReference>
<evidence type="ECO:0000256" key="3">
    <source>
        <dbReference type="ARBA" id="ARBA00007282"/>
    </source>
</evidence>
<evidence type="ECO:0000256" key="5">
    <source>
        <dbReference type="ARBA" id="ARBA00022692"/>
    </source>
</evidence>
<dbReference type="GO" id="GO:0008374">
    <property type="term" value="F:O-acyltransferase activity"/>
    <property type="evidence" value="ECO:0007669"/>
    <property type="project" value="InterPro"/>
</dbReference>
<feature type="transmembrane region" description="Helical" evidence="8">
    <location>
        <begin position="366"/>
        <end position="388"/>
    </location>
</feature>
<keyword evidence="4" id="KW-0808">Transferase</keyword>
<dbReference type="InterPro" id="IPR044851">
    <property type="entry name" value="Wax_synthase"/>
</dbReference>
<keyword evidence="5 8" id="KW-0812">Transmembrane</keyword>
<organism evidence="10 11">
    <name type="scientific">Anthostomella pinea</name>
    <dbReference type="NCBI Taxonomy" id="933095"/>
    <lineage>
        <taxon>Eukaryota</taxon>
        <taxon>Fungi</taxon>
        <taxon>Dikarya</taxon>
        <taxon>Ascomycota</taxon>
        <taxon>Pezizomycotina</taxon>
        <taxon>Sordariomycetes</taxon>
        <taxon>Xylariomycetidae</taxon>
        <taxon>Xylariales</taxon>
        <taxon>Xylariaceae</taxon>
        <taxon>Anthostomella</taxon>
    </lineage>
</organism>
<reference evidence="10" key="1">
    <citation type="submission" date="2023-10" db="EMBL/GenBank/DDBJ databases">
        <authorList>
            <person name="Hackl T."/>
        </authorList>
    </citation>
    <scope>NUCLEOTIDE SEQUENCE</scope>
</reference>
<gene>
    <name evidence="10" type="ORF">KHLLAP_LOCUS4910</name>
</gene>
<comment type="similarity">
    <text evidence="3">Belongs to the wax synthase family.</text>
</comment>
<evidence type="ECO:0000256" key="4">
    <source>
        <dbReference type="ARBA" id="ARBA00022679"/>
    </source>
</evidence>
<dbReference type="Proteomes" id="UP001295740">
    <property type="component" value="Unassembled WGS sequence"/>
</dbReference>
<evidence type="ECO:0000256" key="8">
    <source>
        <dbReference type="SAM" id="Phobius"/>
    </source>
</evidence>
<comment type="caution">
    <text evidence="10">The sequence shown here is derived from an EMBL/GenBank/DDBJ whole genome shotgun (WGS) entry which is preliminary data.</text>
</comment>
<comment type="subcellular location">
    <subcellularLocation>
        <location evidence="1">Membrane</location>
        <topology evidence="1">Multi-pass membrane protein</topology>
    </subcellularLocation>
</comment>
<dbReference type="GO" id="GO:0016020">
    <property type="term" value="C:membrane"/>
    <property type="evidence" value="ECO:0007669"/>
    <property type="project" value="UniProtKB-SubCell"/>
</dbReference>
<feature type="transmembrane region" description="Helical" evidence="8">
    <location>
        <begin position="207"/>
        <end position="234"/>
    </location>
</feature>
<dbReference type="AlphaFoldDB" id="A0AAI8YH57"/>
<evidence type="ECO:0000256" key="2">
    <source>
        <dbReference type="ARBA" id="ARBA00005179"/>
    </source>
</evidence>
<dbReference type="PANTHER" id="PTHR31595">
    <property type="entry name" value="LONG-CHAIN-ALCOHOL O-FATTY-ACYLTRANSFERASE 3-RELATED"/>
    <property type="match status" value="1"/>
</dbReference>
<protein>
    <submittedName>
        <fullName evidence="10">Uu.00g118360.m01.CDS01</fullName>
    </submittedName>
</protein>
<sequence>MGLEAASVTGLTLRTPSASLFPHAALYVVQIIALALPPFMGRKHTFAGLIIGLGVYAHLHPHFTNDVGLAQPFSIAWSYYLSTLAKLLFSGRLGPEGKFWRTDRPKQEALAYKAFSWQKIRWALALIFNQRGVRWNHQVKNVPAVETKTKHRFLALQLWNVVKCLLVSDILFNLCSRLFYTNVDNTVVGSLVPTLRHPDWRWSFAKAFVFGAMPYFMLSMQYSVLAFVAVALGLSKPEDWPPPFGPLSDVTTIRSFWGKYWHQQLRHMLTAYTDAFTDAMGITRGTNWSSYTTLYLAFMLSGTFHALSQRLMPCPIEVTDRERVVGFFQFFVWQAAAITLEDFVQWCWRQTAEVHGQGDNHTLARIIGYVWVTCTIWGSLPLAGDTFLRMRMGEQSFLPFTLVGPFLGRLVPIPP</sequence>
<feature type="transmembrane region" description="Helical" evidence="8">
    <location>
        <begin position="46"/>
        <end position="63"/>
    </location>
</feature>
<proteinExistence type="inferred from homology"/>
<evidence type="ECO:0000256" key="7">
    <source>
        <dbReference type="ARBA" id="ARBA00023136"/>
    </source>
</evidence>
<keyword evidence="11" id="KW-1185">Reference proteome</keyword>
<keyword evidence="6 8" id="KW-1133">Transmembrane helix</keyword>
<comment type="pathway">
    <text evidence="2">Secondary metabolite biosynthesis.</text>
</comment>
<feature type="transmembrane region" description="Helical" evidence="8">
    <location>
        <begin position="327"/>
        <end position="346"/>
    </location>
</feature>
<evidence type="ECO:0000313" key="11">
    <source>
        <dbReference type="Proteomes" id="UP001295740"/>
    </source>
</evidence>
<evidence type="ECO:0000313" key="10">
    <source>
        <dbReference type="EMBL" id="CAJ2504442.1"/>
    </source>
</evidence>